<accession>A0A9D1GNU7</accession>
<reference evidence="1" key="1">
    <citation type="submission" date="2020-10" db="EMBL/GenBank/DDBJ databases">
        <authorList>
            <person name="Gilroy R."/>
        </authorList>
    </citation>
    <scope>NUCLEOTIDE SEQUENCE</scope>
    <source>
        <strain evidence="1">ChiHecec2B26-709</strain>
    </source>
</reference>
<dbReference type="AlphaFoldDB" id="A0A9D1GNU7"/>
<gene>
    <name evidence="1" type="ORF">IAC35_06965</name>
</gene>
<evidence type="ECO:0000313" key="2">
    <source>
        <dbReference type="Proteomes" id="UP000886881"/>
    </source>
</evidence>
<protein>
    <submittedName>
        <fullName evidence="1">Uncharacterized protein</fullName>
    </submittedName>
</protein>
<sequence length="162" mass="19029">LRQENILLKEGFFHTYDYEDAAIDFRMPVYDIDGNMVWLQDKLIGKDWLALYISAGRGSCASCIVNNMEFIQKLQNMNLNLFVCVEGLDEREFRIFTNQYGIEDISYRIHDFAFPGKEFSPALFFIVDRNLNCKYFYAPSPLLPELTEIYYESIDGRVDLKK</sequence>
<reference evidence="1" key="2">
    <citation type="journal article" date="2021" name="PeerJ">
        <title>Extensive microbial diversity within the chicken gut microbiome revealed by metagenomics and culture.</title>
        <authorList>
            <person name="Gilroy R."/>
            <person name="Ravi A."/>
            <person name="Getino M."/>
            <person name="Pursley I."/>
            <person name="Horton D.L."/>
            <person name="Alikhan N.F."/>
            <person name="Baker D."/>
            <person name="Gharbi K."/>
            <person name="Hall N."/>
            <person name="Watson M."/>
            <person name="Adriaenssens E.M."/>
            <person name="Foster-Nyarko E."/>
            <person name="Jarju S."/>
            <person name="Secka A."/>
            <person name="Antonio M."/>
            <person name="Oren A."/>
            <person name="Chaudhuri R.R."/>
            <person name="La Ragione R."/>
            <person name="Hildebrand F."/>
            <person name="Pallen M.J."/>
        </authorList>
    </citation>
    <scope>NUCLEOTIDE SEQUENCE</scope>
    <source>
        <strain evidence="1">ChiHecec2B26-709</strain>
    </source>
</reference>
<name>A0A9D1GNU7_9BACT</name>
<proteinExistence type="predicted"/>
<dbReference type="Proteomes" id="UP000886881">
    <property type="component" value="Unassembled WGS sequence"/>
</dbReference>
<comment type="caution">
    <text evidence="1">The sequence shown here is derived from an EMBL/GenBank/DDBJ whole genome shotgun (WGS) entry which is preliminary data.</text>
</comment>
<organism evidence="1 2">
    <name type="scientific">Candidatus Cryptobacteroides merdipullorum</name>
    <dbReference type="NCBI Taxonomy" id="2840771"/>
    <lineage>
        <taxon>Bacteria</taxon>
        <taxon>Pseudomonadati</taxon>
        <taxon>Bacteroidota</taxon>
        <taxon>Bacteroidia</taxon>
        <taxon>Bacteroidales</taxon>
        <taxon>Candidatus Cryptobacteroides</taxon>
    </lineage>
</organism>
<dbReference type="EMBL" id="DVLC01000126">
    <property type="protein sequence ID" value="HIT47581.1"/>
    <property type="molecule type" value="Genomic_DNA"/>
</dbReference>
<evidence type="ECO:0000313" key="1">
    <source>
        <dbReference type="EMBL" id="HIT47581.1"/>
    </source>
</evidence>
<feature type="non-terminal residue" evidence="1">
    <location>
        <position position="1"/>
    </location>
</feature>